<feature type="compositionally biased region" description="Basic and acidic residues" evidence="1">
    <location>
        <begin position="901"/>
        <end position="912"/>
    </location>
</feature>
<keyword evidence="3" id="KW-1185">Reference proteome</keyword>
<dbReference type="EMBL" id="FJOG01000002">
    <property type="protein sequence ID" value="CZR51932.1"/>
    <property type="molecule type" value="Genomic_DNA"/>
</dbReference>
<feature type="compositionally biased region" description="Polar residues" evidence="1">
    <location>
        <begin position="674"/>
        <end position="683"/>
    </location>
</feature>
<feature type="compositionally biased region" description="Basic and acidic residues" evidence="1">
    <location>
        <begin position="787"/>
        <end position="801"/>
    </location>
</feature>
<accession>A0A1L7WGN3</accession>
<sequence>MEPYSSFDNTEDRDDEPYYRTVMCNPDDIVCPGSDEEETAEETRRKRLRYEAQARRYIRGHRPVLLTASLRGPFSKESGWVNPWARPSRSKQNQIRPQLDSEVVASTRSKIAEKTSSTHGLGYVNPEAVLAWQAKVGALESSIDEEGHTHREEEPIISTSWDENLKVSGAAGSELRSDDSMRNHYTKTPHIVNDEDFTGKGTKKRAADSQWLKGSYVSKRARWGGPALSSPTPGPDSFGLRGRERRHASARLAEHGNMNVDHPKSATHILGSSVERPRETPIVGNALPDTTLFSAQIRSHRNVYPATRGTLFLSSMQIASLPHQVEDEEIDELQGNSQESRTSSQKSSGKKSRRSLNKSLDPSSSDLEQDDLVVITPHSNPHSTPAVNSSNSHLKVGSLSLPKPPRPSAYIASDFTKDSSEVAPSSRNLEKFHFKKRKRRTKSAQHEELGGGQGEALGSAKEEENPPIEDDGLPSIASMPTQTTPIEAPEIIPEIEVADEDAHLPSAESVLAHLRSSPPDKHSDVEDASDDMGIQFTNALESLLKHQNSTTLPSEPQRLCIGDGGPSLDNGEADTSFDIGEMSFLRAVLRAGNSGSNTPFNEPDLTPKSTGVPIPFFSKEENIQHSDFLSKSVSNVSQQYAPSSLHQNIPRVSLSSQRAISSQGSDEEDGQQLGHVSTSKNGISQQHSSSSSSQRLILPSQRTIVHQNRQEENRQPPEYHSKSSKSRSQHRASSSPRPRLSQRLIPSQGSKISLDPNNISTQSYNTTPVKSQRSARRSQSTSVVKSPRVEEAESSLAHDEPITEAEQDEMDRIQLELSQVCPSSTPGSAARSDDHGDDLDHICQPNINLRDIHSSTNARHKDPCSSLVRRAEHYSRSASSQHEEESVFPGVEESVVETESGEAKHEQKKEISPDLVSEDSVVEVDAHVEADGTIEKINEPDKGASEASWEGREPQSPWAIEHIAPIPLHAPRDADLARPFGPLDPDEEPISVEDDDAPEEVPDHDASSAWQRIERPQTPENSGITPFRDLITSTDSPERTRVSEALTSTQLLIQAATSNPWGSGLKKPSSIKIKKQTGKRVSFDGLSSQHSEDEPPLPVKFGPVSPLPPTMIEEEGMFNNGTTSGTKFESHFKRHFTRLLPEDVASPMNSSPALGAQAEAFIAADRETSIDQDPTTTTTLQTPTRHLKPRSEPNSDLVWRHQDEPDILGSKESPPVRTSLAGFDMQDALGEMGDFLEDWSVDTELKQARQARASSPEKREESNGYRRRKLFGIV</sequence>
<feature type="compositionally biased region" description="Basic and acidic residues" evidence="1">
    <location>
        <begin position="1255"/>
        <end position="1264"/>
    </location>
</feature>
<feature type="compositionally biased region" description="Basic and acidic residues" evidence="1">
    <location>
        <begin position="875"/>
        <end position="885"/>
    </location>
</feature>
<organism evidence="2 3">
    <name type="scientific">Phialocephala subalpina</name>
    <dbReference type="NCBI Taxonomy" id="576137"/>
    <lineage>
        <taxon>Eukaryota</taxon>
        <taxon>Fungi</taxon>
        <taxon>Dikarya</taxon>
        <taxon>Ascomycota</taxon>
        <taxon>Pezizomycotina</taxon>
        <taxon>Leotiomycetes</taxon>
        <taxon>Helotiales</taxon>
        <taxon>Mollisiaceae</taxon>
        <taxon>Phialocephala</taxon>
        <taxon>Phialocephala fortinii species complex</taxon>
    </lineage>
</organism>
<feature type="compositionally biased region" description="Basic and acidic residues" evidence="1">
    <location>
        <begin position="1001"/>
        <end position="1017"/>
    </location>
</feature>
<gene>
    <name evidence="2" type="ORF">PAC_01809</name>
</gene>
<protein>
    <recommendedName>
        <fullName evidence="4">Protamine P1</fullName>
    </recommendedName>
</protein>
<feature type="compositionally biased region" description="Polar residues" evidence="1">
    <location>
        <begin position="377"/>
        <end position="393"/>
    </location>
</feature>
<evidence type="ECO:0008006" key="4">
    <source>
        <dbReference type="Google" id="ProtNLM"/>
    </source>
</evidence>
<reference evidence="2 3" key="1">
    <citation type="submission" date="2016-03" db="EMBL/GenBank/DDBJ databases">
        <authorList>
            <person name="Ploux O."/>
        </authorList>
    </citation>
    <scope>NUCLEOTIDE SEQUENCE [LARGE SCALE GENOMIC DNA]</scope>
    <source>
        <strain evidence="2 3">UAMH 11012</strain>
    </source>
</reference>
<feature type="compositionally biased region" description="Low complexity" evidence="1">
    <location>
        <begin position="684"/>
        <end position="694"/>
    </location>
</feature>
<evidence type="ECO:0000313" key="3">
    <source>
        <dbReference type="Proteomes" id="UP000184330"/>
    </source>
</evidence>
<dbReference type="OrthoDB" id="5419922at2759"/>
<feature type="region of interest" description="Disordered" evidence="1">
    <location>
        <begin position="1247"/>
        <end position="1267"/>
    </location>
</feature>
<feature type="region of interest" description="Disordered" evidence="1">
    <location>
        <begin position="1172"/>
        <end position="1197"/>
    </location>
</feature>
<feature type="region of interest" description="Disordered" evidence="1">
    <location>
        <begin position="875"/>
        <end position="1038"/>
    </location>
</feature>
<feature type="compositionally biased region" description="Basic and acidic residues" evidence="1">
    <location>
        <begin position="708"/>
        <end position="721"/>
    </location>
</feature>
<feature type="compositionally biased region" description="Low complexity" evidence="1">
    <location>
        <begin position="337"/>
        <end position="347"/>
    </location>
</feature>
<feature type="compositionally biased region" description="Low complexity" evidence="1">
    <location>
        <begin position="731"/>
        <end position="747"/>
    </location>
</feature>
<feature type="compositionally biased region" description="Low complexity" evidence="1">
    <location>
        <begin position="1172"/>
        <end position="1184"/>
    </location>
</feature>
<feature type="compositionally biased region" description="Acidic residues" evidence="1">
    <location>
        <begin position="984"/>
        <end position="1000"/>
    </location>
</feature>
<name>A0A1L7WGN3_9HELO</name>
<feature type="compositionally biased region" description="Polar residues" evidence="1">
    <location>
        <begin position="748"/>
        <end position="770"/>
    </location>
</feature>
<evidence type="ECO:0000313" key="2">
    <source>
        <dbReference type="EMBL" id="CZR51932.1"/>
    </source>
</evidence>
<feature type="compositionally biased region" description="Basic residues" evidence="1">
    <location>
        <begin position="433"/>
        <end position="443"/>
    </location>
</feature>
<feature type="region of interest" description="Disordered" evidence="1">
    <location>
        <begin position="329"/>
        <end position="481"/>
    </location>
</feature>
<feature type="region of interest" description="Disordered" evidence="1">
    <location>
        <begin position="641"/>
        <end position="803"/>
    </location>
</feature>
<feature type="region of interest" description="Disordered" evidence="1">
    <location>
        <begin position="1"/>
        <end position="20"/>
    </location>
</feature>
<feature type="compositionally biased region" description="Basic and acidic residues" evidence="1">
    <location>
        <begin position="924"/>
        <end position="953"/>
    </location>
</feature>
<proteinExistence type="predicted"/>
<feature type="compositionally biased region" description="Polar residues" evidence="1">
    <location>
        <begin position="653"/>
        <end position="664"/>
    </location>
</feature>
<evidence type="ECO:0000256" key="1">
    <source>
        <dbReference type="SAM" id="MobiDB-lite"/>
    </source>
</evidence>
<dbReference type="Proteomes" id="UP000184330">
    <property type="component" value="Unassembled WGS sequence"/>
</dbReference>
<dbReference type="STRING" id="576137.A0A1L7WGN3"/>
<dbReference type="AlphaFoldDB" id="A0A1L7WGN3"/>